<protein>
    <submittedName>
        <fullName evidence="1">Boron transporter 4</fullName>
    </submittedName>
</protein>
<feature type="non-terminal residue" evidence="1">
    <location>
        <position position="90"/>
    </location>
</feature>
<evidence type="ECO:0000313" key="1">
    <source>
        <dbReference type="EMBL" id="MED6226018.1"/>
    </source>
</evidence>
<keyword evidence="2" id="KW-1185">Reference proteome</keyword>
<evidence type="ECO:0000313" key="2">
    <source>
        <dbReference type="Proteomes" id="UP001341840"/>
    </source>
</evidence>
<reference evidence="1 2" key="1">
    <citation type="journal article" date="2023" name="Plants (Basel)">
        <title>Bridging the Gap: Combining Genomics and Transcriptomics Approaches to Understand Stylosanthes scabra, an Orphan Legume from the Brazilian Caatinga.</title>
        <authorList>
            <person name="Ferreira-Neto J.R.C."/>
            <person name="da Silva M.D."/>
            <person name="Binneck E."/>
            <person name="de Melo N.F."/>
            <person name="da Silva R.H."/>
            <person name="de Melo A.L.T.M."/>
            <person name="Pandolfi V."/>
            <person name="Bustamante F.O."/>
            <person name="Brasileiro-Vidal A.C."/>
            <person name="Benko-Iseppon A.M."/>
        </authorList>
    </citation>
    <scope>NUCLEOTIDE SEQUENCE [LARGE SCALE GENOMIC DNA]</scope>
    <source>
        <tissue evidence="1">Leaves</tissue>
    </source>
</reference>
<accession>A0ABU6ZVI8</accession>
<dbReference type="EMBL" id="JASCZI010274499">
    <property type="protein sequence ID" value="MED6226018.1"/>
    <property type="molecule type" value="Genomic_DNA"/>
</dbReference>
<name>A0ABU6ZVI8_9FABA</name>
<gene>
    <name evidence="1" type="primary">BOR4_10</name>
    <name evidence="1" type="ORF">PIB30_099307</name>
</gene>
<organism evidence="1 2">
    <name type="scientific">Stylosanthes scabra</name>
    <dbReference type="NCBI Taxonomy" id="79078"/>
    <lineage>
        <taxon>Eukaryota</taxon>
        <taxon>Viridiplantae</taxon>
        <taxon>Streptophyta</taxon>
        <taxon>Embryophyta</taxon>
        <taxon>Tracheophyta</taxon>
        <taxon>Spermatophyta</taxon>
        <taxon>Magnoliopsida</taxon>
        <taxon>eudicotyledons</taxon>
        <taxon>Gunneridae</taxon>
        <taxon>Pentapetalae</taxon>
        <taxon>rosids</taxon>
        <taxon>fabids</taxon>
        <taxon>Fabales</taxon>
        <taxon>Fabaceae</taxon>
        <taxon>Papilionoideae</taxon>
        <taxon>50 kb inversion clade</taxon>
        <taxon>dalbergioids sensu lato</taxon>
        <taxon>Dalbergieae</taxon>
        <taxon>Pterocarpus clade</taxon>
        <taxon>Stylosanthes</taxon>
    </lineage>
</organism>
<proteinExistence type="predicted"/>
<sequence length="90" mass="10166">MGLSGKEERICNQNGGITYGIYSLPKFFIPHHLRELDAAEYEEIAGDSRLSFNMSFKEGQSPIFGWREKGNAEILDELTTSRGEVKVEII</sequence>
<dbReference type="Proteomes" id="UP001341840">
    <property type="component" value="Unassembled WGS sequence"/>
</dbReference>
<comment type="caution">
    <text evidence="1">The sequence shown here is derived from an EMBL/GenBank/DDBJ whole genome shotgun (WGS) entry which is preliminary data.</text>
</comment>